<dbReference type="InterPro" id="IPR018247">
    <property type="entry name" value="EF_Hand_1_Ca_BS"/>
</dbReference>
<keyword evidence="6" id="KW-1185">Reference proteome</keyword>
<evidence type="ECO:0000313" key="6">
    <source>
        <dbReference type="Proteomes" id="UP001162131"/>
    </source>
</evidence>
<name>A0AAU9K715_9CILI</name>
<dbReference type="AlphaFoldDB" id="A0AAU9K715"/>
<proteinExistence type="predicted"/>
<evidence type="ECO:0000256" key="1">
    <source>
        <dbReference type="ARBA" id="ARBA00022723"/>
    </source>
</evidence>
<evidence type="ECO:0000259" key="4">
    <source>
        <dbReference type="PROSITE" id="PS50222"/>
    </source>
</evidence>
<dbReference type="InterPro" id="IPR011992">
    <property type="entry name" value="EF-hand-dom_pair"/>
</dbReference>
<dbReference type="SUPFAM" id="SSF47473">
    <property type="entry name" value="EF-hand"/>
    <property type="match status" value="1"/>
</dbReference>
<dbReference type="EMBL" id="CAJZBQ010000056">
    <property type="protein sequence ID" value="CAG9333222.1"/>
    <property type="molecule type" value="Genomic_DNA"/>
</dbReference>
<protein>
    <recommendedName>
        <fullName evidence="4">EF-hand domain-containing protein</fullName>
    </recommendedName>
</protein>
<accession>A0AAU9K715</accession>
<keyword evidence="1" id="KW-0479">Metal-binding</keyword>
<dbReference type="SMART" id="SM00054">
    <property type="entry name" value="EFh"/>
    <property type="match status" value="3"/>
</dbReference>
<dbReference type="GO" id="GO:0005509">
    <property type="term" value="F:calcium ion binding"/>
    <property type="evidence" value="ECO:0007669"/>
    <property type="project" value="InterPro"/>
</dbReference>
<comment type="caution">
    <text evidence="5">The sequence shown here is derived from an EMBL/GenBank/DDBJ whole genome shotgun (WGS) entry which is preliminary data.</text>
</comment>
<dbReference type="PROSITE" id="PS00018">
    <property type="entry name" value="EF_HAND_1"/>
    <property type="match status" value="1"/>
</dbReference>
<sequence>MGEKLSKENQKVKFSFDKPVEFTALTLTKWTKQEILKLYNRYLNYNQANGLYLAVPVAKHVFKQTSAEGLDGEIFRLFGHKSKVNILEFVSALIIYASIDWKEKVQLTMRIFDFDGNGCFSIDEAIVLIKSFFRGYAAITKSSFISSGIVEQIASLIFKDTFNENEDTIDLEEFANWVRLHSEAKELFEINQPSLVLPKELTVKRSRSEAPSFAITPPCRTPDLTPKRLRIFRKSELPLKIQNSTPRRISVSFMKSPPKKRMNKKPLSSKPLFIVTDNIQTYTKEFVIWMYKVFNSLDLHLKDHVSIYSLISEFRRIKHIEIANKLEAYCSKTHMTKIDFKELLKIVCVGVGIFQIKRMLTWVIKDVPANESFDKPKHFKDKLGLRTAKKFRVLFQKIDTNKDGLIDLEELKEALQEDFDLRHIEEIFREYDEDKNNVIDFGEFLKMMAPLGVEVPDDLIEKAS</sequence>
<organism evidence="5 6">
    <name type="scientific">Blepharisma stoltei</name>
    <dbReference type="NCBI Taxonomy" id="1481888"/>
    <lineage>
        <taxon>Eukaryota</taxon>
        <taxon>Sar</taxon>
        <taxon>Alveolata</taxon>
        <taxon>Ciliophora</taxon>
        <taxon>Postciliodesmatophora</taxon>
        <taxon>Heterotrichea</taxon>
        <taxon>Heterotrichida</taxon>
        <taxon>Blepharismidae</taxon>
        <taxon>Blepharisma</taxon>
    </lineage>
</organism>
<dbReference type="InterPro" id="IPR002048">
    <property type="entry name" value="EF_hand_dom"/>
</dbReference>
<dbReference type="Proteomes" id="UP001162131">
    <property type="component" value="Unassembled WGS sequence"/>
</dbReference>
<dbReference type="PROSITE" id="PS50222">
    <property type="entry name" value="EF_HAND_2"/>
    <property type="match status" value="3"/>
</dbReference>
<reference evidence="5" key="1">
    <citation type="submission" date="2021-09" db="EMBL/GenBank/DDBJ databases">
        <authorList>
            <consortium name="AG Swart"/>
            <person name="Singh M."/>
            <person name="Singh A."/>
            <person name="Seah K."/>
            <person name="Emmerich C."/>
        </authorList>
    </citation>
    <scope>NUCLEOTIDE SEQUENCE</scope>
    <source>
        <strain evidence="5">ATCC30299</strain>
    </source>
</reference>
<evidence type="ECO:0000313" key="5">
    <source>
        <dbReference type="EMBL" id="CAG9333222.1"/>
    </source>
</evidence>
<dbReference type="Pfam" id="PF13499">
    <property type="entry name" value="EF-hand_7"/>
    <property type="match status" value="1"/>
</dbReference>
<feature type="domain" description="EF-hand" evidence="4">
    <location>
        <begin position="100"/>
        <end position="135"/>
    </location>
</feature>
<dbReference type="Gene3D" id="1.10.238.10">
    <property type="entry name" value="EF-hand"/>
    <property type="match status" value="2"/>
</dbReference>
<keyword evidence="2" id="KW-0677">Repeat</keyword>
<keyword evidence="3" id="KW-0106">Calcium</keyword>
<dbReference type="CDD" id="cd00051">
    <property type="entry name" value="EFh"/>
    <property type="match status" value="1"/>
</dbReference>
<feature type="domain" description="EF-hand" evidence="4">
    <location>
        <begin position="386"/>
        <end position="416"/>
    </location>
</feature>
<gene>
    <name evidence="5" type="ORF">BSTOLATCC_MIC58040</name>
</gene>
<dbReference type="PANTHER" id="PTHR45942">
    <property type="entry name" value="PROTEIN PHOSPATASE 3 REGULATORY SUBUNIT B ALPHA ISOFORM TYPE 1"/>
    <property type="match status" value="1"/>
</dbReference>
<evidence type="ECO:0000256" key="2">
    <source>
        <dbReference type="ARBA" id="ARBA00022737"/>
    </source>
</evidence>
<evidence type="ECO:0000256" key="3">
    <source>
        <dbReference type="ARBA" id="ARBA00022837"/>
    </source>
</evidence>
<feature type="domain" description="EF-hand" evidence="4">
    <location>
        <begin position="419"/>
        <end position="454"/>
    </location>
</feature>